<organism evidence="1 3">
    <name type="scientific">Araneus ventricosus</name>
    <name type="common">Orbweaver spider</name>
    <name type="synonym">Epeira ventricosa</name>
    <dbReference type="NCBI Taxonomy" id="182803"/>
    <lineage>
        <taxon>Eukaryota</taxon>
        <taxon>Metazoa</taxon>
        <taxon>Ecdysozoa</taxon>
        <taxon>Arthropoda</taxon>
        <taxon>Chelicerata</taxon>
        <taxon>Arachnida</taxon>
        <taxon>Araneae</taxon>
        <taxon>Araneomorphae</taxon>
        <taxon>Entelegynae</taxon>
        <taxon>Araneoidea</taxon>
        <taxon>Araneidae</taxon>
        <taxon>Araneus</taxon>
    </lineage>
</organism>
<evidence type="ECO:0008006" key="4">
    <source>
        <dbReference type="Google" id="ProtNLM"/>
    </source>
</evidence>
<reference evidence="1 3" key="1">
    <citation type="journal article" date="2019" name="Sci. Rep.">
        <title>Orb-weaving spider Araneus ventricosus genome elucidates the spidroin gene catalogue.</title>
        <authorList>
            <person name="Kono N."/>
            <person name="Nakamura H."/>
            <person name="Ohtoshi R."/>
            <person name="Moran D.A.P."/>
            <person name="Shinohara A."/>
            <person name="Yoshida Y."/>
            <person name="Fujiwara M."/>
            <person name="Mori M."/>
            <person name="Tomita M."/>
            <person name="Arakawa K."/>
        </authorList>
    </citation>
    <scope>NUCLEOTIDE SEQUENCE [LARGE SCALE GENOMIC DNA]</scope>
</reference>
<protein>
    <recommendedName>
        <fullName evidence="4">Tc1-like transposase DDE domain-containing protein</fullName>
    </recommendedName>
</protein>
<dbReference type="Gene3D" id="3.30.420.10">
    <property type="entry name" value="Ribonuclease H-like superfamily/Ribonuclease H"/>
    <property type="match status" value="1"/>
</dbReference>
<evidence type="ECO:0000313" key="3">
    <source>
        <dbReference type="Proteomes" id="UP000499080"/>
    </source>
</evidence>
<evidence type="ECO:0000313" key="2">
    <source>
        <dbReference type="EMBL" id="GBN33928.1"/>
    </source>
</evidence>
<dbReference type="EMBL" id="BGPR01008452">
    <property type="protein sequence ID" value="GBN33928.1"/>
    <property type="molecule type" value="Genomic_DNA"/>
</dbReference>
<evidence type="ECO:0000313" key="1">
    <source>
        <dbReference type="EMBL" id="GBN33924.1"/>
    </source>
</evidence>
<proteinExistence type="predicted"/>
<sequence length="84" mass="9924">MFSKQEQRRAILMYDCDGVILTHTVSLQQTVNAQYYCSFLEHNLRAILRKKPQHFLLNPPIVLQDNARPHAVKAVADLFDRWDW</sequence>
<dbReference type="InterPro" id="IPR036397">
    <property type="entry name" value="RNaseH_sf"/>
</dbReference>
<keyword evidence="3" id="KW-1185">Reference proteome</keyword>
<gene>
    <name evidence="1" type="ORF">AVEN_131727_1</name>
    <name evidence="2" type="ORF">AVEN_142213_1</name>
</gene>
<dbReference type="GO" id="GO:0003676">
    <property type="term" value="F:nucleic acid binding"/>
    <property type="evidence" value="ECO:0007669"/>
    <property type="project" value="InterPro"/>
</dbReference>
<dbReference type="EMBL" id="BGPR01008451">
    <property type="protein sequence ID" value="GBN33924.1"/>
    <property type="molecule type" value="Genomic_DNA"/>
</dbReference>
<dbReference type="AlphaFoldDB" id="A0A4Y2N5M9"/>
<comment type="caution">
    <text evidence="1">The sequence shown here is derived from an EMBL/GenBank/DDBJ whole genome shotgun (WGS) entry which is preliminary data.</text>
</comment>
<dbReference type="Proteomes" id="UP000499080">
    <property type="component" value="Unassembled WGS sequence"/>
</dbReference>
<name>A0A4Y2N5M9_ARAVE</name>
<accession>A0A4Y2N5M9</accession>